<dbReference type="EMBL" id="JANDWU010000050">
    <property type="protein sequence ID" value="MCP9550818.1"/>
    <property type="molecule type" value="Genomic_DNA"/>
</dbReference>
<dbReference type="Pfam" id="PF13186">
    <property type="entry name" value="SPASM"/>
    <property type="match status" value="1"/>
</dbReference>
<sequence length="482" mass="55344">MKILFNPIYRLKVDKGKVFIFHRGGIVSAEDQHDEGFCGAIHPLHAIILSFLNGKEIDDTIEDIRKFIPIDAKELIQFITNLVDCECSKVIHYKNYSIVFPSRLIIVSDKTRDIVYNPKDFLLDNIDLSVSRPISVSKLTLMVNNICSTNCYYCYADKRKIVENKISIERYKQIIEEAKINGVVAIDVIGGEFFLYSHWKQLYKFLVEHNYYPLLSTKMCLKESDIQFLSSNNCTQLQFSLDSLIPQTLNRMLGVNDGYVENVKHTLRLLDKYGIKIAIHSILTQKNSTEEDFKSIFDFIKDFTNILYWKPDVGAESIYVNTAVHGSIVPTKKAQASVSVLCNKLQKNANFPILSSGLEEKEMPSSAKTWAKFNERSVCAGNYLQLFVLPDGNVTICEELYWHPKFIVGNILEQSLNDIWNSKAALNLYHLKQSEISDVSPCKTCRDYEACRIPKQVCYRDIVRKYGAKHWDYPDVNCPKCL</sequence>
<accession>A0AAW5IE19</accession>
<evidence type="ECO:0000313" key="7">
    <source>
        <dbReference type="EMBL" id="MCP9550818.1"/>
    </source>
</evidence>
<dbReference type="SUPFAM" id="SSF102114">
    <property type="entry name" value="Radical SAM enzymes"/>
    <property type="match status" value="1"/>
</dbReference>
<evidence type="ECO:0000256" key="3">
    <source>
        <dbReference type="ARBA" id="ARBA00022723"/>
    </source>
</evidence>
<proteinExistence type="predicted"/>
<evidence type="ECO:0000256" key="4">
    <source>
        <dbReference type="ARBA" id="ARBA00023004"/>
    </source>
</evidence>
<dbReference type="GO" id="GO:0046872">
    <property type="term" value="F:metal ion binding"/>
    <property type="evidence" value="ECO:0007669"/>
    <property type="project" value="UniProtKB-KW"/>
</dbReference>
<evidence type="ECO:0000313" key="8">
    <source>
        <dbReference type="Proteomes" id="UP001205506"/>
    </source>
</evidence>
<keyword evidence="4" id="KW-0408">Iron</keyword>
<feature type="domain" description="Radical SAM core" evidence="6">
    <location>
        <begin position="131"/>
        <end position="352"/>
    </location>
</feature>
<dbReference type="GO" id="GO:0006783">
    <property type="term" value="P:heme biosynthetic process"/>
    <property type="evidence" value="ECO:0007669"/>
    <property type="project" value="TreeGrafter"/>
</dbReference>
<evidence type="ECO:0000256" key="2">
    <source>
        <dbReference type="ARBA" id="ARBA00022691"/>
    </source>
</evidence>
<dbReference type="InterPro" id="IPR023885">
    <property type="entry name" value="4Fe4S-binding_SPASM_dom"/>
</dbReference>
<dbReference type="SMART" id="SM00729">
    <property type="entry name" value="Elp3"/>
    <property type="match status" value="1"/>
</dbReference>
<dbReference type="Gene3D" id="3.20.20.70">
    <property type="entry name" value="Aldolase class I"/>
    <property type="match status" value="1"/>
</dbReference>
<dbReference type="InterPro" id="IPR007197">
    <property type="entry name" value="rSAM"/>
</dbReference>
<protein>
    <submittedName>
        <fullName evidence="7">Radical SAM protein</fullName>
    </submittedName>
</protein>
<keyword evidence="2" id="KW-0949">S-adenosyl-L-methionine</keyword>
<evidence type="ECO:0000259" key="6">
    <source>
        <dbReference type="PROSITE" id="PS51918"/>
    </source>
</evidence>
<reference evidence="7" key="1">
    <citation type="submission" date="2022-07" db="EMBL/GenBank/DDBJ databases">
        <title>Prevotella copri.</title>
        <authorList>
            <person name="Yang C."/>
        </authorList>
    </citation>
    <scope>NUCLEOTIDE SEQUENCE</scope>
    <source>
        <strain evidence="7">HF1805</strain>
    </source>
</reference>
<dbReference type="InterPro" id="IPR006638">
    <property type="entry name" value="Elp3/MiaA/NifB-like_rSAM"/>
</dbReference>
<dbReference type="PANTHER" id="PTHR11228:SF7">
    <property type="entry name" value="PQQA PEPTIDE CYCLASE"/>
    <property type="match status" value="1"/>
</dbReference>
<dbReference type="GO" id="GO:0003824">
    <property type="term" value="F:catalytic activity"/>
    <property type="evidence" value="ECO:0007669"/>
    <property type="project" value="InterPro"/>
</dbReference>
<gene>
    <name evidence="7" type="ORF">NNC68_15315</name>
</gene>
<dbReference type="CDD" id="cd01335">
    <property type="entry name" value="Radical_SAM"/>
    <property type="match status" value="1"/>
</dbReference>
<comment type="cofactor">
    <cofactor evidence="1">
        <name>[4Fe-4S] cluster</name>
        <dbReference type="ChEBI" id="CHEBI:49883"/>
    </cofactor>
</comment>
<dbReference type="SFLD" id="SFLDS00029">
    <property type="entry name" value="Radical_SAM"/>
    <property type="match status" value="1"/>
</dbReference>
<keyword evidence="5" id="KW-0411">Iron-sulfur</keyword>
<dbReference type="NCBIfam" id="TIGR04085">
    <property type="entry name" value="rSAM_more_4Fe4S"/>
    <property type="match status" value="1"/>
</dbReference>
<dbReference type="PROSITE" id="PS51918">
    <property type="entry name" value="RADICAL_SAM"/>
    <property type="match status" value="1"/>
</dbReference>
<comment type="caution">
    <text evidence="7">The sequence shown here is derived from an EMBL/GenBank/DDBJ whole genome shotgun (WGS) entry which is preliminary data.</text>
</comment>
<dbReference type="InterPro" id="IPR013785">
    <property type="entry name" value="Aldolase_TIM"/>
</dbReference>
<dbReference type="InterPro" id="IPR058240">
    <property type="entry name" value="rSAM_sf"/>
</dbReference>
<dbReference type="Proteomes" id="UP001205506">
    <property type="component" value="Unassembled WGS sequence"/>
</dbReference>
<dbReference type="AlphaFoldDB" id="A0AAW5IE19"/>
<organism evidence="7 8">
    <name type="scientific">Segatella copri</name>
    <dbReference type="NCBI Taxonomy" id="165179"/>
    <lineage>
        <taxon>Bacteria</taxon>
        <taxon>Pseudomonadati</taxon>
        <taxon>Bacteroidota</taxon>
        <taxon>Bacteroidia</taxon>
        <taxon>Bacteroidales</taxon>
        <taxon>Prevotellaceae</taxon>
        <taxon>Segatella</taxon>
    </lineage>
</organism>
<keyword evidence="3" id="KW-0479">Metal-binding</keyword>
<dbReference type="InterPro" id="IPR050377">
    <property type="entry name" value="Radical_SAM_PqqE_MftC-like"/>
</dbReference>
<dbReference type="CDD" id="cd21109">
    <property type="entry name" value="SPASM"/>
    <property type="match status" value="1"/>
</dbReference>
<evidence type="ECO:0000256" key="1">
    <source>
        <dbReference type="ARBA" id="ARBA00001966"/>
    </source>
</evidence>
<dbReference type="Pfam" id="PF04055">
    <property type="entry name" value="Radical_SAM"/>
    <property type="match status" value="1"/>
</dbReference>
<dbReference type="SFLD" id="SFLDG01067">
    <property type="entry name" value="SPASM/twitch_domain_containing"/>
    <property type="match status" value="1"/>
</dbReference>
<dbReference type="PANTHER" id="PTHR11228">
    <property type="entry name" value="RADICAL SAM DOMAIN PROTEIN"/>
    <property type="match status" value="1"/>
</dbReference>
<dbReference type="RefSeq" id="WP_254971704.1">
    <property type="nucleotide sequence ID" value="NZ_JANDWU010000050.1"/>
</dbReference>
<dbReference type="GO" id="GO:0051536">
    <property type="term" value="F:iron-sulfur cluster binding"/>
    <property type="evidence" value="ECO:0007669"/>
    <property type="project" value="UniProtKB-KW"/>
</dbReference>
<evidence type="ECO:0000256" key="5">
    <source>
        <dbReference type="ARBA" id="ARBA00023014"/>
    </source>
</evidence>
<dbReference type="SFLD" id="SFLDG01082">
    <property type="entry name" value="B12-binding_domain_containing"/>
    <property type="match status" value="1"/>
</dbReference>
<name>A0AAW5IE19_9BACT</name>